<comment type="caution">
    <text evidence="1">The sequence shown here is derived from an EMBL/GenBank/DDBJ whole genome shotgun (WGS) entry which is preliminary data.</text>
</comment>
<name>G4U0Z6_SERID</name>
<dbReference type="OrthoDB" id="539810at2759"/>
<dbReference type="InterPro" id="IPR011990">
    <property type="entry name" value="TPR-like_helical_dom_sf"/>
</dbReference>
<reference evidence="1 2" key="1">
    <citation type="journal article" date="2011" name="PLoS Pathog.">
        <title>Endophytic Life Strategies Decoded by Genome and Transcriptome Analyses of the Mutualistic Root Symbiont Piriformospora indica.</title>
        <authorList>
            <person name="Zuccaro A."/>
            <person name="Lahrmann U."/>
            <person name="Guldener U."/>
            <person name="Langen G."/>
            <person name="Pfiffi S."/>
            <person name="Biedenkopf D."/>
            <person name="Wong P."/>
            <person name="Samans B."/>
            <person name="Grimm C."/>
            <person name="Basiewicz M."/>
            <person name="Murat C."/>
            <person name="Martin F."/>
            <person name="Kogel K.H."/>
        </authorList>
    </citation>
    <scope>NUCLEOTIDE SEQUENCE [LARGE SCALE GENOMIC DNA]</scope>
    <source>
        <strain evidence="1 2">DSM 11827</strain>
    </source>
</reference>
<protein>
    <recommendedName>
        <fullName evidence="3">Kinesin light chain</fullName>
    </recommendedName>
</protein>
<dbReference type="AlphaFoldDB" id="G4U0Z6"/>
<evidence type="ECO:0008006" key="3">
    <source>
        <dbReference type="Google" id="ProtNLM"/>
    </source>
</evidence>
<dbReference type="Pfam" id="PF13424">
    <property type="entry name" value="TPR_12"/>
    <property type="match status" value="1"/>
</dbReference>
<dbReference type="Proteomes" id="UP000007148">
    <property type="component" value="Unassembled WGS sequence"/>
</dbReference>
<dbReference type="InterPro" id="IPR053137">
    <property type="entry name" value="NLR-like"/>
</dbReference>
<proteinExistence type="predicted"/>
<dbReference type="STRING" id="1109443.G4U0Z6"/>
<gene>
    <name evidence="1" type="ORF">PIIN_11222</name>
</gene>
<dbReference type="Pfam" id="PF13374">
    <property type="entry name" value="TPR_10"/>
    <property type="match status" value="1"/>
</dbReference>
<keyword evidence="2" id="KW-1185">Reference proteome</keyword>
<organism evidence="1 2">
    <name type="scientific">Serendipita indica (strain DSM 11827)</name>
    <name type="common">Root endophyte fungus</name>
    <name type="synonym">Piriformospora indica</name>
    <dbReference type="NCBI Taxonomy" id="1109443"/>
    <lineage>
        <taxon>Eukaryota</taxon>
        <taxon>Fungi</taxon>
        <taxon>Dikarya</taxon>
        <taxon>Basidiomycota</taxon>
        <taxon>Agaricomycotina</taxon>
        <taxon>Agaricomycetes</taxon>
        <taxon>Sebacinales</taxon>
        <taxon>Serendipitaceae</taxon>
        <taxon>Serendipita</taxon>
    </lineage>
</organism>
<evidence type="ECO:0000313" key="2">
    <source>
        <dbReference type="Proteomes" id="UP000007148"/>
    </source>
</evidence>
<dbReference type="InParanoid" id="G4U0Z6"/>
<dbReference type="EMBL" id="CAFZ01001400">
    <property type="protein sequence ID" value="CCA77239.1"/>
    <property type="molecule type" value="Genomic_DNA"/>
</dbReference>
<dbReference type="SUPFAM" id="SSF48452">
    <property type="entry name" value="TPR-like"/>
    <property type="match status" value="1"/>
</dbReference>
<dbReference type="HOGENOM" id="CLU_000288_125_15_1"/>
<dbReference type="PANTHER" id="PTHR46082">
    <property type="entry name" value="ATP/GTP-BINDING PROTEIN-RELATED"/>
    <property type="match status" value="1"/>
</dbReference>
<accession>G4U0Z6</accession>
<dbReference type="Gene3D" id="1.25.40.10">
    <property type="entry name" value="Tetratricopeptide repeat domain"/>
    <property type="match status" value="1"/>
</dbReference>
<evidence type="ECO:0000313" key="1">
    <source>
        <dbReference type="EMBL" id="CCA77239.1"/>
    </source>
</evidence>
<sequence>MSNIASILSVRGRLDEAEKIQREVLNFQLEILGPRHPDTISAMINLASTLFKRGHLATSSSPSSMFHESGWLWEARNLLQEVVNLCVEVLGEDHPTTLKSKVFLKHIISEQSRAS</sequence>
<dbReference type="PANTHER" id="PTHR46082:SF6">
    <property type="entry name" value="AAA+ ATPASE DOMAIN-CONTAINING PROTEIN-RELATED"/>
    <property type="match status" value="1"/>
</dbReference>